<dbReference type="PROSITE" id="PS51184">
    <property type="entry name" value="JMJC"/>
    <property type="match status" value="1"/>
</dbReference>
<dbReference type="RefSeq" id="XP_005761282.1">
    <property type="nucleotide sequence ID" value="XM_005761225.1"/>
</dbReference>
<feature type="domain" description="JmjC" evidence="1">
    <location>
        <begin position="1"/>
        <end position="161"/>
    </location>
</feature>
<keyword evidence="3" id="KW-1185">Reference proteome</keyword>
<dbReference type="AlphaFoldDB" id="A0A0D3IC68"/>
<dbReference type="EnsemblProtists" id="EOD08853">
    <property type="protein sequence ID" value="EOD08853"/>
    <property type="gene ID" value="EMIHUDRAFT_358760"/>
</dbReference>
<dbReference type="GeneID" id="17254911"/>
<sequence length="274" mass="28549">MAQLCGAKRWTIFHPEDAWCLSPSWPSEAPRYSRDTAEMQPRCSRDVAEVQSRCRRDAAPLGHALGYAAASSAVQAPRLEPTFPSLDEMEAQPGQYPLLRLARRVDVTLRAGELLLVPGGAPHRVRNGESDADPAVSVAIAANFVDGSNCAAAAADLGLMARRAAAPEHEDRGAAAAVAGLDELDEVALSADDARSAAAIGVPGVAGRVVPYGEYARGRGGEAGERREVCAWLAADLAAGGTPLAAATPAGGEDAYDSSDDDSVVAFEEEGWTL</sequence>
<evidence type="ECO:0000259" key="1">
    <source>
        <dbReference type="PROSITE" id="PS51184"/>
    </source>
</evidence>
<dbReference type="Proteomes" id="UP000013827">
    <property type="component" value="Unassembled WGS sequence"/>
</dbReference>
<dbReference type="PaxDb" id="2903-EOD08853"/>
<dbReference type="InterPro" id="IPR003347">
    <property type="entry name" value="JmjC_dom"/>
</dbReference>
<dbReference type="Gene3D" id="2.60.120.650">
    <property type="entry name" value="Cupin"/>
    <property type="match status" value="1"/>
</dbReference>
<accession>A0A0D3IC68</accession>
<name>A0A0D3IC68_EMIH1</name>
<evidence type="ECO:0000313" key="3">
    <source>
        <dbReference type="Proteomes" id="UP000013827"/>
    </source>
</evidence>
<dbReference type="KEGG" id="ehx:EMIHUDRAFT_358760"/>
<dbReference type="SUPFAM" id="SSF51197">
    <property type="entry name" value="Clavaminate synthase-like"/>
    <property type="match status" value="1"/>
</dbReference>
<reference evidence="2" key="2">
    <citation type="submission" date="2024-10" db="UniProtKB">
        <authorList>
            <consortium name="EnsemblProtists"/>
        </authorList>
    </citation>
    <scope>IDENTIFICATION</scope>
</reference>
<reference evidence="3" key="1">
    <citation type="journal article" date="2013" name="Nature">
        <title>Pan genome of the phytoplankton Emiliania underpins its global distribution.</title>
        <authorList>
            <person name="Read B.A."/>
            <person name="Kegel J."/>
            <person name="Klute M.J."/>
            <person name="Kuo A."/>
            <person name="Lefebvre S.C."/>
            <person name="Maumus F."/>
            <person name="Mayer C."/>
            <person name="Miller J."/>
            <person name="Monier A."/>
            <person name="Salamov A."/>
            <person name="Young J."/>
            <person name="Aguilar M."/>
            <person name="Claverie J.M."/>
            <person name="Frickenhaus S."/>
            <person name="Gonzalez K."/>
            <person name="Herman E.K."/>
            <person name="Lin Y.C."/>
            <person name="Napier J."/>
            <person name="Ogata H."/>
            <person name="Sarno A.F."/>
            <person name="Shmutz J."/>
            <person name="Schroeder D."/>
            <person name="de Vargas C."/>
            <person name="Verret F."/>
            <person name="von Dassow P."/>
            <person name="Valentin K."/>
            <person name="Van de Peer Y."/>
            <person name="Wheeler G."/>
            <person name="Dacks J.B."/>
            <person name="Delwiche C.F."/>
            <person name="Dyhrman S.T."/>
            <person name="Glockner G."/>
            <person name="John U."/>
            <person name="Richards T."/>
            <person name="Worden A.Z."/>
            <person name="Zhang X."/>
            <person name="Grigoriev I.V."/>
            <person name="Allen A.E."/>
            <person name="Bidle K."/>
            <person name="Borodovsky M."/>
            <person name="Bowler C."/>
            <person name="Brownlee C."/>
            <person name="Cock J.M."/>
            <person name="Elias M."/>
            <person name="Gladyshev V.N."/>
            <person name="Groth M."/>
            <person name="Guda C."/>
            <person name="Hadaegh A."/>
            <person name="Iglesias-Rodriguez M.D."/>
            <person name="Jenkins J."/>
            <person name="Jones B.M."/>
            <person name="Lawson T."/>
            <person name="Leese F."/>
            <person name="Lindquist E."/>
            <person name="Lobanov A."/>
            <person name="Lomsadze A."/>
            <person name="Malik S.B."/>
            <person name="Marsh M.E."/>
            <person name="Mackinder L."/>
            <person name="Mock T."/>
            <person name="Mueller-Roeber B."/>
            <person name="Pagarete A."/>
            <person name="Parker M."/>
            <person name="Probert I."/>
            <person name="Quesneville H."/>
            <person name="Raines C."/>
            <person name="Rensing S.A."/>
            <person name="Riano-Pachon D.M."/>
            <person name="Richier S."/>
            <person name="Rokitta S."/>
            <person name="Shiraiwa Y."/>
            <person name="Soanes D.M."/>
            <person name="van der Giezen M."/>
            <person name="Wahlund T.M."/>
            <person name="Williams B."/>
            <person name="Wilson W."/>
            <person name="Wolfe G."/>
            <person name="Wurch L.L."/>
        </authorList>
    </citation>
    <scope>NUCLEOTIDE SEQUENCE</scope>
</reference>
<dbReference type="Pfam" id="PF13621">
    <property type="entry name" value="Cupin_8"/>
    <property type="match status" value="1"/>
</dbReference>
<protein>
    <recommendedName>
        <fullName evidence="1">JmjC domain-containing protein</fullName>
    </recommendedName>
</protein>
<organism evidence="2 3">
    <name type="scientific">Emiliania huxleyi (strain CCMP1516)</name>
    <dbReference type="NCBI Taxonomy" id="280463"/>
    <lineage>
        <taxon>Eukaryota</taxon>
        <taxon>Haptista</taxon>
        <taxon>Haptophyta</taxon>
        <taxon>Prymnesiophyceae</taxon>
        <taxon>Isochrysidales</taxon>
        <taxon>Noelaerhabdaceae</taxon>
        <taxon>Emiliania</taxon>
    </lineage>
</organism>
<evidence type="ECO:0000313" key="2">
    <source>
        <dbReference type="EnsemblProtists" id="EOD08853"/>
    </source>
</evidence>
<dbReference type="HOGENOM" id="CLU_1017190_0_0_1"/>
<dbReference type="InterPro" id="IPR041667">
    <property type="entry name" value="Cupin_8"/>
</dbReference>
<proteinExistence type="predicted"/>